<feature type="compositionally biased region" description="Basic residues" evidence="2">
    <location>
        <begin position="92"/>
        <end position="106"/>
    </location>
</feature>
<proteinExistence type="inferred from homology"/>
<dbReference type="GO" id="GO:0008278">
    <property type="term" value="C:cohesin complex"/>
    <property type="evidence" value="ECO:0007669"/>
    <property type="project" value="TreeGrafter"/>
</dbReference>
<sequence>MEEEEQTAYRMTTRGITRQYVDSSLSGPIDSTSSSMTLSHVSSEDEQQHSEFHMDSSADSLFRTPTLNTRARKRRPYEESASGPVESAATTRRGRPRGSARGRGVSRRSSGTYSQEDADESSLLSMVKSGKNLHTVIDNWIEEYERHPDNALVQLQQFFISCCGCKGIISSVMLQTMEYRRVDLFFCSDLT</sequence>
<dbReference type="GO" id="GO:0003682">
    <property type="term" value="F:chromatin binding"/>
    <property type="evidence" value="ECO:0007669"/>
    <property type="project" value="TreeGrafter"/>
</dbReference>
<organism evidence="3 4">
    <name type="scientific">Setaria digitata</name>
    <dbReference type="NCBI Taxonomy" id="48799"/>
    <lineage>
        <taxon>Eukaryota</taxon>
        <taxon>Metazoa</taxon>
        <taxon>Ecdysozoa</taxon>
        <taxon>Nematoda</taxon>
        <taxon>Chromadorea</taxon>
        <taxon>Rhabditida</taxon>
        <taxon>Spirurina</taxon>
        <taxon>Spiruromorpha</taxon>
        <taxon>Filarioidea</taxon>
        <taxon>Setariidae</taxon>
        <taxon>Setaria</taxon>
    </lineage>
</organism>
<dbReference type="Proteomes" id="UP000887581">
    <property type="component" value="Unplaced"/>
</dbReference>
<keyword evidence="3" id="KW-1185">Reference proteome</keyword>
<dbReference type="InterPro" id="IPR039662">
    <property type="entry name" value="Cohesin_Scc3/SA"/>
</dbReference>
<dbReference type="PANTHER" id="PTHR11199:SF0">
    <property type="entry name" value="LD34181P-RELATED"/>
    <property type="match status" value="1"/>
</dbReference>
<dbReference type="GO" id="GO:0007062">
    <property type="term" value="P:sister chromatid cohesion"/>
    <property type="evidence" value="ECO:0007669"/>
    <property type="project" value="TreeGrafter"/>
</dbReference>
<evidence type="ECO:0000313" key="3">
    <source>
        <dbReference type="Proteomes" id="UP000887581"/>
    </source>
</evidence>
<evidence type="ECO:0000313" key="4">
    <source>
        <dbReference type="WBParaSite" id="sdigi.contig140.g5122.t1"/>
    </source>
</evidence>
<dbReference type="WBParaSite" id="sdigi.contig140.g5122.t1">
    <property type="protein sequence ID" value="sdigi.contig140.g5122.t1"/>
    <property type="gene ID" value="sdigi.contig140.g5122"/>
</dbReference>
<evidence type="ECO:0000256" key="2">
    <source>
        <dbReference type="SAM" id="MobiDB-lite"/>
    </source>
</evidence>
<reference evidence="4" key="1">
    <citation type="submission" date="2022-11" db="UniProtKB">
        <authorList>
            <consortium name="WormBaseParasite"/>
        </authorList>
    </citation>
    <scope>IDENTIFICATION</scope>
</reference>
<feature type="compositionally biased region" description="Polar residues" evidence="2">
    <location>
        <begin position="57"/>
        <end position="69"/>
    </location>
</feature>
<accession>A0A915PK27</accession>
<feature type="compositionally biased region" description="Low complexity" evidence="2">
    <location>
        <begin position="31"/>
        <end position="41"/>
    </location>
</feature>
<comment type="similarity">
    <text evidence="1">Belongs to the SCC3 family.</text>
</comment>
<name>A0A915PK27_9BILA</name>
<dbReference type="AlphaFoldDB" id="A0A915PK27"/>
<feature type="compositionally biased region" description="Polar residues" evidence="2">
    <location>
        <begin position="14"/>
        <end position="30"/>
    </location>
</feature>
<feature type="region of interest" description="Disordered" evidence="2">
    <location>
        <begin position="1"/>
        <end position="121"/>
    </location>
</feature>
<dbReference type="GO" id="GO:0005634">
    <property type="term" value="C:nucleus"/>
    <property type="evidence" value="ECO:0007669"/>
    <property type="project" value="TreeGrafter"/>
</dbReference>
<dbReference type="GO" id="GO:0000785">
    <property type="term" value="C:chromatin"/>
    <property type="evidence" value="ECO:0007669"/>
    <property type="project" value="TreeGrafter"/>
</dbReference>
<evidence type="ECO:0000256" key="1">
    <source>
        <dbReference type="ARBA" id="ARBA00005486"/>
    </source>
</evidence>
<protein>
    <submittedName>
        <fullName evidence="4">STAG domain-containing protein</fullName>
    </submittedName>
</protein>
<dbReference type="PANTHER" id="PTHR11199">
    <property type="entry name" value="STROMAL ANTIGEN"/>
    <property type="match status" value="1"/>
</dbReference>
<feature type="compositionally biased region" description="Basic and acidic residues" evidence="2">
    <location>
        <begin position="42"/>
        <end position="56"/>
    </location>
</feature>